<dbReference type="InterPro" id="IPR037682">
    <property type="entry name" value="TonB_C"/>
</dbReference>
<dbReference type="EMBL" id="JAINUY010000001">
    <property type="protein sequence ID" value="MBZ4033149.1"/>
    <property type="molecule type" value="Genomic_DNA"/>
</dbReference>
<name>A0A9X1H338_9FLAO</name>
<evidence type="ECO:0000313" key="2">
    <source>
        <dbReference type="EMBL" id="MBZ4033149.1"/>
    </source>
</evidence>
<protein>
    <recommendedName>
        <fullName evidence="1">TonB C-terminal domain-containing protein</fullName>
    </recommendedName>
</protein>
<organism evidence="2 3">
    <name type="scientific">Flavobacterium potami</name>
    <dbReference type="NCBI Taxonomy" id="2872310"/>
    <lineage>
        <taxon>Bacteria</taxon>
        <taxon>Pseudomonadati</taxon>
        <taxon>Bacteroidota</taxon>
        <taxon>Flavobacteriia</taxon>
        <taxon>Flavobacteriales</taxon>
        <taxon>Flavobacteriaceae</taxon>
        <taxon>Flavobacterium</taxon>
    </lineage>
</organism>
<dbReference type="AlphaFoldDB" id="A0A9X1H338"/>
<dbReference type="Pfam" id="PF03544">
    <property type="entry name" value="TonB_C"/>
    <property type="match status" value="1"/>
</dbReference>
<dbReference type="Gene3D" id="3.30.1150.10">
    <property type="match status" value="1"/>
</dbReference>
<feature type="domain" description="TonB C-terminal" evidence="1">
    <location>
        <begin position="77"/>
        <end position="137"/>
    </location>
</feature>
<dbReference type="GO" id="GO:0055085">
    <property type="term" value="P:transmembrane transport"/>
    <property type="evidence" value="ECO:0007669"/>
    <property type="project" value="InterPro"/>
</dbReference>
<gene>
    <name evidence="2" type="ORF">K6T82_00095</name>
</gene>
<accession>A0A9X1H338</accession>
<comment type="caution">
    <text evidence="2">The sequence shown here is derived from an EMBL/GenBank/DDBJ whole genome shotgun (WGS) entry which is preliminary data.</text>
</comment>
<proteinExistence type="predicted"/>
<dbReference type="SUPFAM" id="SSF74653">
    <property type="entry name" value="TolA/TonB C-terminal domain"/>
    <property type="match status" value="1"/>
</dbReference>
<sequence length="145" mass="16469">MKKLLILVLIVFTQSVFSQKESRRAPEPQKDLNGNIIPPNEIDIYYSSAIDVKPEFPGGIQKLYQFIDENYKKPNKKPTLQGKVFATFIVEINGSLSDIKILRDIGHGTGEEVVRVLKLSPRWNPGKLYGKEVRTLYSLVVPVQQ</sequence>
<evidence type="ECO:0000313" key="3">
    <source>
        <dbReference type="Proteomes" id="UP001139366"/>
    </source>
</evidence>
<dbReference type="Proteomes" id="UP001139366">
    <property type="component" value="Unassembled WGS sequence"/>
</dbReference>
<keyword evidence="3" id="KW-1185">Reference proteome</keyword>
<evidence type="ECO:0000259" key="1">
    <source>
        <dbReference type="Pfam" id="PF03544"/>
    </source>
</evidence>
<dbReference type="RefSeq" id="WP_223703996.1">
    <property type="nucleotide sequence ID" value="NZ_JAINUY010000001.1"/>
</dbReference>
<reference evidence="2 3" key="1">
    <citation type="journal article" date="2023" name="Antonie Van Leeuwenhoek">
        <title>Flavobacterium potami sp. nov., a multi-metal resistance genes harbouring bacterium isolated from shallow river silt.</title>
        <authorList>
            <person name="Li S."/>
            <person name="Mao S."/>
            <person name="Mu W."/>
            <person name="Guo B."/>
            <person name="Li C."/>
            <person name="Zhu Q."/>
            <person name="Hou X."/>
            <person name="Zhao Y."/>
            <person name="Wei S."/>
            <person name="Liu H."/>
            <person name="Liu A."/>
        </authorList>
    </citation>
    <scope>NUCLEOTIDE SEQUENCE [LARGE SCALE GENOMIC DNA]</scope>
    <source>
        <strain evidence="2 3">17A</strain>
    </source>
</reference>